<evidence type="ECO:0000313" key="6">
    <source>
        <dbReference type="Proteomes" id="UP000694915"/>
    </source>
</evidence>
<comment type="caution">
    <text evidence="3">Lacks conserved residue(s) required for the propagation of feature annotation.</text>
</comment>
<dbReference type="InterPro" id="IPR035940">
    <property type="entry name" value="CAP_sf"/>
</dbReference>
<dbReference type="InterPro" id="IPR042076">
    <property type="entry name" value="Crisp-like_dom"/>
</dbReference>
<dbReference type="Pfam" id="PF00188">
    <property type="entry name" value="CAP"/>
    <property type="match status" value="1"/>
</dbReference>
<dbReference type="Gene3D" id="3.40.33.10">
    <property type="entry name" value="CAP"/>
    <property type="match status" value="1"/>
</dbReference>
<dbReference type="SMART" id="SM00198">
    <property type="entry name" value="SCP"/>
    <property type="match status" value="1"/>
</dbReference>
<dbReference type="SUPFAM" id="SSF57546">
    <property type="entry name" value="Crisp domain-like"/>
    <property type="match status" value="1"/>
</dbReference>
<organism evidence="6 7">
    <name type="scientific">Microtus ochrogaster</name>
    <name type="common">Prairie vole</name>
    <dbReference type="NCBI Taxonomy" id="79684"/>
    <lineage>
        <taxon>Eukaryota</taxon>
        <taxon>Metazoa</taxon>
        <taxon>Chordata</taxon>
        <taxon>Craniata</taxon>
        <taxon>Vertebrata</taxon>
        <taxon>Euteleostomi</taxon>
        <taxon>Mammalia</taxon>
        <taxon>Eutheria</taxon>
        <taxon>Euarchontoglires</taxon>
        <taxon>Glires</taxon>
        <taxon>Rodentia</taxon>
        <taxon>Myomorpha</taxon>
        <taxon>Muroidea</taxon>
        <taxon>Cricetidae</taxon>
        <taxon>Arvicolinae</taxon>
        <taxon>Microtus</taxon>
    </lineage>
</organism>
<dbReference type="PROSITE" id="PS01009">
    <property type="entry name" value="CRISP_1"/>
    <property type="match status" value="1"/>
</dbReference>
<dbReference type="InterPro" id="IPR001283">
    <property type="entry name" value="CRISP-related"/>
</dbReference>
<dbReference type="Gene3D" id="1.10.10.740">
    <property type="entry name" value="Crisp domain"/>
    <property type="match status" value="1"/>
</dbReference>
<dbReference type="InterPro" id="IPR014044">
    <property type="entry name" value="CAP_dom"/>
</dbReference>
<evidence type="ECO:0000256" key="3">
    <source>
        <dbReference type="PROSITE-ProRule" id="PRU01005"/>
    </source>
</evidence>
<feature type="chain" id="PRO_5046529441" evidence="4">
    <location>
        <begin position="31"/>
        <end position="255"/>
    </location>
</feature>
<dbReference type="InterPro" id="IPR003582">
    <property type="entry name" value="ShKT_dom"/>
</dbReference>
<evidence type="ECO:0000256" key="2">
    <source>
        <dbReference type="ARBA" id="ARBA00023157"/>
    </source>
</evidence>
<feature type="disulfide bond" evidence="3">
    <location>
        <begin position="235"/>
        <end position="248"/>
    </location>
</feature>
<evidence type="ECO:0000256" key="1">
    <source>
        <dbReference type="ARBA" id="ARBA00009923"/>
    </source>
</evidence>
<evidence type="ECO:0000313" key="7">
    <source>
        <dbReference type="RefSeq" id="XP_005372245.1"/>
    </source>
</evidence>
<keyword evidence="4" id="KW-0732">Signal</keyword>
<keyword evidence="6" id="KW-1185">Reference proteome</keyword>
<dbReference type="PROSITE" id="PS01010">
    <property type="entry name" value="CRISP_2"/>
    <property type="match status" value="1"/>
</dbReference>
<dbReference type="Proteomes" id="UP000694915">
    <property type="component" value="Unplaced"/>
</dbReference>
<dbReference type="RefSeq" id="XP_005372245.1">
    <property type="nucleotide sequence ID" value="XM_005372188.1"/>
</dbReference>
<dbReference type="Pfam" id="PF08562">
    <property type="entry name" value="Crisp"/>
    <property type="match status" value="1"/>
</dbReference>
<name>A0ABM0LT03_MICOH</name>
<gene>
    <name evidence="7" type="primary">LOC101995651</name>
</gene>
<dbReference type="CDD" id="cd05383">
    <property type="entry name" value="CAP_CRISP"/>
    <property type="match status" value="1"/>
</dbReference>
<reference evidence="7" key="1">
    <citation type="submission" date="2025-08" db="UniProtKB">
        <authorList>
            <consortium name="RefSeq"/>
        </authorList>
    </citation>
    <scope>IDENTIFICATION</scope>
</reference>
<keyword evidence="2 3" id="KW-1015">Disulfide bond</keyword>
<dbReference type="InterPro" id="IPR034117">
    <property type="entry name" value="SCP_CRISP"/>
</dbReference>
<feature type="signal peptide" evidence="4">
    <location>
        <begin position="1"/>
        <end position="30"/>
    </location>
</feature>
<evidence type="ECO:0000259" key="5">
    <source>
        <dbReference type="PROSITE" id="PS51670"/>
    </source>
</evidence>
<sequence>MPVFFSSCFLDMTSFPLLLFLAAMLPPSLQDDYEKLVFEDLSTTTESVIEKIVFKHHELRVLLDPRGSDLLEMQWNSEAQVNAQAWANQCSYQHSSQETRKIENLRCGENIFMASYPASWSQVIKSWHAESKNFKFGSGPTTPGAAVGHYTQLVWNSSHQLGCGVAECPNNPLKYFYVCHYCPPGNFLNRIYTPYTVGEICGSCPNHCDEGLCTNRCYYEDKYSNCPSLKASVTCEHILTFGNCDATCHCEDKIH</sequence>
<dbReference type="SUPFAM" id="SSF55797">
    <property type="entry name" value="PR-1-like"/>
    <property type="match status" value="1"/>
</dbReference>
<dbReference type="InterPro" id="IPR018244">
    <property type="entry name" value="Allrgn_V5/Tpx1_CS"/>
</dbReference>
<dbReference type="GeneID" id="101995651"/>
<dbReference type="PROSITE" id="PS51670">
    <property type="entry name" value="SHKT"/>
    <property type="match status" value="1"/>
</dbReference>
<evidence type="ECO:0000256" key="4">
    <source>
        <dbReference type="SAM" id="SignalP"/>
    </source>
</evidence>
<dbReference type="PRINTS" id="PR00837">
    <property type="entry name" value="V5TPXLIKE"/>
</dbReference>
<dbReference type="InterPro" id="IPR013871">
    <property type="entry name" value="Cysteine_rich_secretory"/>
</dbReference>
<feature type="domain" description="ShKT" evidence="5">
    <location>
        <begin position="217"/>
        <end position="250"/>
    </location>
</feature>
<proteinExistence type="inferred from homology"/>
<dbReference type="PANTHER" id="PTHR10334">
    <property type="entry name" value="CYSTEINE-RICH SECRETORY PROTEIN-RELATED"/>
    <property type="match status" value="1"/>
</dbReference>
<feature type="disulfide bond" evidence="3">
    <location>
        <begin position="226"/>
        <end position="244"/>
    </location>
</feature>
<accession>A0ABM0LT03</accession>
<protein>
    <submittedName>
        <fullName evidence="7">Cysteine-rich secretory protein 1-like</fullName>
    </submittedName>
</protein>
<comment type="similarity">
    <text evidence="1">Belongs to the CRISP family.</text>
</comment>